<dbReference type="RefSeq" id="WP_312746239.1">
    <property type="nucleotide sequence ID" value="NZ_CP116968.1"/>
</dbReference>
<feature type="domain" description="BON" evidence="1">
    <location>
        <begin position="393"/>
        <end position="460"/>
    </location>
</feature>
<dbReference type="Gene3D" id="3.30.1340.30">
    <property type="match status" value="6"/>
</dbReference>
<dbReference type="PANTHER" id="PTHR34606">
    <property type="entry name" value="BON DOMAIN-CONTAINING PROTEIN"/>
    <property type="match status" value="1"/>
</dbReference>
<gene>
    <name evidence="2" type="ORF">PQG83_02130</name>
</gene>
<dbReference type="PROSITE" id="PS50914">
    <property type="entry name" value="BON"/>
    <property type="match status" value="5"/>
</dbReference>
<dbReference type="InterPro" id="IPR007055">
    <property type="entry name" value="BON_dom"/>
</dbReference>
<dbReference type="AlphaFoldDB" id="A0AA96K0Z4"/>
<dbReference type="Pfam" id="PF04972">
    <property type="entry name" value="BON"/>
    <property type="match status" value="6"/>
</dbReference>
<name>A0AA96K0Z4_9BACT</name>
<feature type="domain" description="BON" evidence="1">
    <location>
        <begin position="321"/>
        <end position="389"/>
    </location>
</feature>
<evidence type="ECO:0000313" key="3">
    <source>
        <dbReference type="Proteomes" id="UP001302494"/>
    </source>
</evidence>
<protein>
    <submittedName>
        <fullName evidence="2">BON domain-containing protein</fullName>
    </submittedName>
</protein>
<dbReference type="Proteomes" id="UP001302494">
    <property type="component" value="Chromosome"/>
</dbReference>
<keyword evidence="3" id="KW-1185">Reference proteome</keyword>
<dbReference type="InterPro" id="IPR014004">
    <property type="entry name" value="Transpt-assoc_nodulatn_dom_bac"/>
</dbReference>
<sequence length="467" mass="52385">MLALPSVGLAAVHQTIITDKDITVAIESRLLVDQTVPSNGIDVHTDNGVVMLSGEVPTMLARERAGKVVSSIRGVQALINTIAVSPTSRIGNEELRFKVYAALASDPASDSYEITVQVRQGRVMLTGTVESWQEKQLTEEVVKSVKGVQSLRSRITVNPPAFRPDSEIEAEIFRRLQSDVWVHESLIGIMVDQGHVTLTGTVGSLAEKNSAYRDAWVGGVKDVNVAPLKVEWWARDKMLRHRKDVFTSNTHTAEAIRTAFTYEPRLQDVDIDVRVVEGTAFLTGIVDNLAAKYAAEETTRNTEGIWRVRSFIKVRPPVRLTDRDLEKRVREAFNQHPLIDRYEIKISANSGKVSLEGYLNSPTEVSQTLRAAARVKGVINVVNYLQIQSPDKLDEEIWEEIRRAFWWDPGLFEQDIRVTVSNGTVTLKGTVPTIVEWRRAREVARNSGAERIRNRLRVRYGPDFHST</sequence>
<feature type="domain" description="BON" evidence="1">
    <location>
        <begin position="18"/>
        <end position="86"/>
    </location>
</feature>
<dbReference type="PANTHER" id="PTHR34606:SF15">
    <property type="entry name" value="BON DOMAIN-CONTAINING PROTEIN"/>
    <property type="match status" value="1"/>
</dbReference>
<reference evidence="2 3" key="1">
    <citation type="submission" date="2023-01" db="EMBL/GenBank/DDBJ databases">
        <title>Cultivation and genomic characterization of new, ubiquitous marine nitrite-oxidizing bacteria from the Nitrospirales.</title>
        <authorList>
            <person name="Mueller A.J."/>
            <person name="Daebeler A."/>
            <person name="Herbold C.W."/>
            <person name="Kirkegaard R.H."/>
            <person name="Daims H."/>
        </authorList>
    </citation>
    <scope>NUCLEOTIDE SEQUENCE [LARGE SCALE GENOMIC DNA]</scope>
    <source>
        <strain evidence="2 3">DK</strain>
    </source>
</reference>
<dbReference type="SMART" id="SM00749">
    <property type="entry name" value="BON"/>
    <property type="match status" value="5"/>
</dbReference>
<dbReference type="EMBL" id="CP116968">
    <property type="protein sequence ID" value="WNM62566.1"/>
    <property type="molecule type" value="Genomic_DNA"/>
</dbReference>
<organism evidence="2 3">
    <name type="scientific">Candidatus Nitrospira neomarina</name>
    <dbReference type="NCBI Taxonomy" id="3020899"/>
    <lineage>
        <taxon>Bacteria</taxon>
        <taxon>Pseudomonadati</taxon>
        <taxon>Nitrospirota</taxon>
        <taxon>Nitrospiria</taxon>
        <taxon>Nitrospirales</taxon>
        <taxon>Nitrospiraceae</taxon>
        <taxon>Nitrospira</taxon>
    </lineage>
</organism>
<evidence type="ECO:0000259" key="1">
    <source>
        <dbReference type="PROSITE" id="PS50914"/>
    </source>
</evidence>
<dbReference type="KEGG" id="nneo:PQG83_02130"/>
<feature type="domain" description="BON" evidence="1">
    <location>
        <begin position="248"/>
        <end position="316"/>
    </location>
</feature>
<feature type="domain" description="BON" evidence="1">
    <location>
        <begin position="91"/>
        <end position="159"/>
    </location>
</feature>
<dbReference type="InterPro" id="IPR051686">
    <property type="entry name" value="Lipoprotein_DolP"/>
</dbReference>
<evidence type="ECO:0000313" key="2">
    <source>
        <dbReference type="EMBL" id="WNM62566.1"/>
    </source>
</evidence>
<accession>A0AA96K0Z4</accession>
<proteinExistence type="predicted"/>